<sequence length="126" mass="14170">MKVFSAVEPTTHYYYNGEIYLSKNQQERLDDNGYGFGGQVEHVTFAHKGPKPLPNDIPCQLIFLHIFDEAPSARDVHANKPTIVNSYNHGKSGIDIADEMVHDYSFHPLLDAGHSGCLYGCWTYVP</sequence>
<dbReference type="AlphaFoldDB" id="A0A915CWG9"/>
<reference evidence="2" key="1">
    <citation type="submission" date="2022-11" db="UniProtKB">
        <authorList>
            <consortium name="WormBaseParasite"/>
        </authorList>
    </citation>
    <scope>IDENTIFICATION</scope>
</reference>
<organism evidence="1 2">
    <name type="scientific">Ditylenchus dipsaci</name>
    <dbReference type="NCBI Taxonomy" id="166011"/>
    <lineage>
        <taxon>Eukaryota</taxon>
        <taxon>Metazoa</taxon>
        <taxon>Ecdysozoa</taxon>
        <taxon>Nematoda</taxon>
        <taxon>Chromadorea</taxon>
        <taxon>Rhabditida</taxon>
        <taxon>Tylenchina</taxon>
        <taxon>Tylenchomorpha</taxon>
        <taxon>Sphaerularioidea</taxon>
        <taxon>Anguinidae</taxon>
        <taxon>Anguininae</taxon>
        <taxon>Ditylenchus</taxon>
    </lineage>
</organism>
<dbReference type="Proteomes" id="UP000887574">
    <property type="component" value="Unplaced"/>
</dbReference>
<evidence type="ECO:0000313" key="2">
    <source>
        <dbReference type="WBParaSite" id="jg12895"/>
    </source>
</evidence>
<accession>A0A915CWG9</accession>
<protein>
    <submittedName>
        <fullName evidence="2">Uncharacterized protein</fullName>
    </submittedName>
</protein>
<evidence type="ECO:0000313" key="1">
    <source>
        <dbReference type="Proteomes" id="UP000887574"/>
    </source>
</evidence>
<name>A0A915CWG9_9BILA</name>
<dbReference type="WBParaSite" id="jg12895">
    <property type="protein sequence ID" value="jg12895"/>
    <property type="gene ID" value="jg12895"/>
</dbReference>
<keyword evidence="1" id="KW-1185">Reference proteome</keyword>
<proteinExistence type="predicted"/>